<feature type="transmembrane region" description="Helical" evidence="1">
    <location>
        <begin position="253"/>
        <end position="271"/>
    </location>
</feature>
<proteinExistence type="predicted"/>
<sequence length="556" mass="64788">MKKNIKKYLQDNKNTFFVLFFCLIIVVQIIAVVHFAIQKDGFFGDENYSFNLANSYYSPFVGHVSKSNINKVLNSKFWITRVNVTNNHRFIYRSVFYNQSKDVHPPFYYVVLHTICSIFVSPSLNKWQGIILNIIFFVITQIFLAKTSNKVFSNRWMTAAVLIFFGFSWGNINNVLFIRMYAMLTMWGIISFYLHLVLLEKKTIKNLILILLVGYCGILTQYYFIFFQFFLSLCTVVYLIIDSKSTKLCLEYILGYILVLGLSVITFPAMIPQMLGKTGTQGISNFQKATRLEYWLKIKDYINIIKFDLFGNRLKVTFLIILGLLLINLLIIVREKHKKSKLFINKKNNIQNLDLTIGYFAIIASIIIIIGVFAIVIKSSLYIATRYLVILYPIASLVFVYIFMSLWNKIIYTPKISFVILFLIVLLFCKNTYNIENTFLYNRNYPRVNELIQKNKQNMTLVIYEGNSGSADWWCSVNHLQYLTQAKYSCIYSGNTKGLDTVISGDRTQKLLICFHNGEDEESISNIIKEVKRQNGYNHDSLIDDYCGQKLYYLEK</sequence>
<feature type="transmembrane region" description="Helical" evidence="1">
    <location>
        <begin position="410"/>
        <end position="429"/>
    </location>
</feature>
<dbReference type="EMBL" id="VUMO01000004">
    <property type="protein sequence ID" value="MSS19586.1"/>
    <property type="molecule type" value="Genomic_DNA"/>
</dbReference>
<organism evidence="2 3">
    <name type="scientific">Pseudoramibacter porci</name>
    <dbReference type="NCBI Taxonomy" id="2606631"/>
    <lineage>
        <taxon>Bacteria</taxon>
        <taxon>Bacillati</taxon>
        <taxon>Bacillota</taxon>
        <taxon>Clostridia</taxon>
        <taxon>Eubacteriales</taxon>
        <taxon>Eubacteriaceae</taxon>
        <taxon>Pseudoramibacter</taxon>
    </lineage>
</organism>
<dbReference type="AlphaFoldDB" id="A0A7X2TAK4"/>
<feature type="transmembrane region" description="Helical" evidence="1">
    <location>
        <begin position="178"/>
        <end position="196"/>
    </location>
</feature>
<evidence type="ECO:0000313" key="3">
    <source>
        <dbReference type="Proteomes" id="UP000461754"/>
    </source>
</evidence>
<feature type="transmembrane region" description="Helical" evidence="1">
    <location>
        <begin position="16"/>
        <end position="37"/>
    </location>
</feature>
<feature type="transmembrane region" description="Helical" evidence="1">
    <location>
        <begin position="316"/>
        <end position="333"/>
    </location>
</feature>
<dbReference type="RefSeq" id="WP_154575996.1">
    <property type="nucleotide sequence ID" value="NZ_VUMO01000004.1"/>
</dbReference>
<name>A0A7X2TAK4_9FIRM</name>
<keyword evidence="1" id="KW-0472">Membrane</keyword>
<comment type="caution">
    <text evidence="2">The sequence shown here is derived from an EMBL/GenBank/DDBJ whole genome shotgun (WGS) entry which is preliminary data.</text>
</comment>
<keyword evidence="1" id="KW-0812">Transmembrane</keyword>
<feature type="transmembrane region" description="Helical" evidence="1">
    <location>
        <begin position="156"/>
        <end position="172"/>
    </location>
</feature>
<feature type="transmembrane region" description="Helical" evidence="1">
    <location>
        <begin position="208"/>
        <end position="241"/>
    </location>
</feature>
<feature type="transmembrane region" description="Helical" evidence="1">
    <location>
        <begin position="384"/>
        <end position="404"/>
    </location>
</feature>
<evidence type="ECO:0008006" key="4">
    <source>
        <dbReference type="Google" id="ProtNLM"/>
    </source>
</evidence>
<keyword evidence="3" id="KW-1185">Reference proteome</keyword>
<feature type="transmembrane region" description="Helical" evidence="1">
    <location>
        <begin position="357"/>
        <end position="377"/>
    </location>
</feature>
<evidence type="ECO:0000256" key="1">
    <source>
        <dbReference type="SAM" id="Phobius"/>
    </source>
</evidence>
<protein>
    <recommendedName>
        <fullName evidence="4">Glycosyltransferase RgtA/B/C/D-like domain-containing protein</fullName>
    </recommendedName>
</protein>
<keyword evidence="1" id="KW-1133">Transmembrane helix</keyword>
<dbReference type="Proteomes" id="UP000461754">
    <property type="component" value="Unassembled WGS sequence"/>
</dbReference>
<feature type="transmembrane region" description="Helical" evidence="1">
    <location>
        <begin position="127"/>
        <end position="144"/>
    </location>
</feature>
<reference evidence="2 3" key="1">
    <citation type="submission" date="2019-08" db="EMBL/GenBank/DDBJ databases">
        <title>In-depth cultivation of the pig gut microbiome towards novel bacterial diversity and tailored functional studies.</title>
        <authorList>
            <person name="Wylensek D."/>
            <person name="Hitch T.C.A."/>
            <person name="Clavel T."/>
        </authorList>
    </citation>
    <scope>NUCLEOTIDE SEQUENCE [LARGE SCALE GENOMIC DNA]</scope>
    <source>
        <strain evidence="2 3">RF-744-FAT-4</strain>
    </source>
</reference>
<accession>A0A7X2TAK4</accession>
<gene>
    <name evidence="2" type="ORF">FYJ52_04090</name>
</gene>
<evidence type="ECO:0000313" key="2">
    <source>
        <dbReference type="EMBL" id="MSS19586.1"/>
    </source>
</evidence>